<evidence type="ECO:0000313" key="4">
    <source>
        <dbReference type="Proteomes" id="UP001328107"/>
    </source>
</evidence>
<feature type="compositionally biased region" description="Gly residues" evidence="1">
    <location>
        <begin position="45"/>
        <end position="60"/>
    </location>
</feature>
<dbReference type="AlphaFoldDB" id="A0AAN5I514"/>
<dbReference type="Pfam" id="PF25359">
    <property type="entry name" value="PH_met_RdRP"/>
    <property type="match status" value="1"/>
</dbReference>
<feature type="non-terminal residue" evidence="3">
    <location>
        <position position="1"/>
    </location>
</feature>
<feature type="domain" description="PH-like" evidence="2">
    <location>
        <begin position="217"/>
        <end position="287"/>
    </location>
</feature>
<evidence type="ECO:0000259" key="2">
    <source>
        <dbReference type="Pfam" id="PF25359"/>
    </source>
</evidence>
<comment type="caution">
    <text evidence="3">The sequence shown here is derived from an EMBL/GenBank/DDBJ whole genome shotgun (WGS) entry which is preliminary data.</text>
</comment>
<protein>
    <recommendedName>
        <fullName evidence="2">PH-like domain-containing protein</fullName>
    </recommendedName>
</protein>
<evidence type="ECO:0000313" key="3">
    <source>
        <dbReference type="EMBL" id="GMR50971.1"/>
    </source>
</evidence>
<feature type="region of interest" description="Disordered" evidence="1">
    <location>
        <begin position="1"/>
        <end position="67"/>
    </location>
</feature>
<name>A0AAN5I514_9BILA</name>
<organism evidence="3 4">
    <name type="scientific">Pristionchus mayeri</name>
    <dbReference type="NCBI Taxonomy" id="1317129"/>
    <lineage>
        <taxon>Eukaryota</taxon>
        <taxon>Metazoa</taxon>
        <taxon>Ecdysozoa</taxon>
        <taxon>Nematoda</taxon>
        <taxon>Chromadorea</taxon>
        <taxon>Rhabditida</taxon>
        <taxon>Rhabditina</taxon>
        <taxon>Diplogasteromorpha</taxon>
        <taxon>Diplogasteroidea</taxon>
        <taxon>Neodiplogasteridae</taxon>
        <taxon>Pristionchus</taxon>
    </lineage>
</organism>
<dbReference type="EMBL" id="BTRK01000005">
    <property type="protein sequence ID" value="GMR50971.1"/>
    <property type="molecule type" value="Genomic_DNA"/>
</dbReference>
<feature type="non-terminal residue" evidence="3">
    <location>
        <position position="300"/>
    </location>
</feature>
<dbReference type="InterPro" id="IPR057493">
    <property type="entry name" value="PH_RdRP-assoc"/>
</dbReference>
<dbReference type="Proteomes" id="UP001328107">
    <property type="component" value="Unassembled WGS sequence"/>
</dbReference>
<accession>A0AAN5I514</accession>
<reference evidence="4" key="1">
    <citation type="submission" date="2022-10" db="EMBL/GenBank/DDBJ databases">
        <title>Genome assembly of Pristionchus species.</title>
        <authorList>
            <person name="Yoshida K."/>
            <person name="Sommer R.J."/>
        </authorList>
    </citation>
    <scope>NUCLEOTIDE SEQUENCE [LARGE SCALE GENOMIC DNA]</scope>
    <source>
        <strain evidence="4">RS5460</strain>
    </source>
</reference>
<proteinExistence type="predicted"/>
<gene>
    <name evidence="3" type="ORF">PMAYCL1PPCAC_21166</name>
</gene>
<keyword evidence="4" id="KW-1185">Reference proteome</keyword>
<sequence length="300" mass="34051">RSRPLRNGLLPTPSQPPPEPLMSPSNRKSQPPAPIYTLDRRPPGGFHGRGRGGSGRGRGGATNTSSEVVVPADVNMSQVVRRGRQRIAIEPCEFARDDEGELLSVPFKMEMEMREFDGCDPRVLVERTKWLLDGYWVQFMAVAYSFGITVVSKEEKQFVTDGRRCILPFQLSGPQWQSVLTQFVSRFFIQLRRNHVPSFEMPTIATHSLLLYPLRLINLHENLPLARVQFGSLTNGRLGLHWILRGASTPDDRNDGAKIHKDLYIFFEYDKRSIHIDYCNLEPNPENPDKDSVVRGKISV</sequence>
<evidence type="ECO:0000256" key="1">
    <source>
        <dbReference type="SAM" id="MobiDB-lite"/>
    </source>
</evidence>